<keyword evidence="2" id="KW-1133">Transmembrane helix</keyword>
<comment type="caution">
    <text evidence="3">The sequence shown here is derived from an EMBL/GenBank/DDBJ whole genome shotgun (WGS) entry which is preliminary data.</text>
</comment>
<dbReference type="GO" id="GO:0009834">
    <property type="term" value="P:plant-type secondary cell wall biogenesis"/>
    <property type="evidence" value="ECO:0007669"/>
    <property type="project" value="InterPro"/>
</dbReference>
<dbReference type="PRINTS" id="PR01217">
    <property type="entry name" value="PRICHEXTENSN"/>
</dbReference>
<gene>
    <name evidence="3" type="ORF">A4A49_15357</name>
</gene>
<evidence type="ECO:0000313" key="4">
    <source>
        <dbReference type="Proteomes" id="UP000187609"/>
    </source>
</evidence>
<protein>
    <submittedName>
        <fullName evidence="3">Uncharacterized protein</fullName>
    </submittedName>
</protein>
<accession>A0A314KJL7</accession>
<keyword evidence="2" id="KW-0812">Transmembrane</keyword>
<organism evidence="3 4">
    <name type="scientific">Nicotiana attenuata</name>
    <name type="common">Coyote tobacco</name>
    <dbReference type="NCBI Taxonomy" id="49451"/>
    <lineage>
        <taxon>Eukaryota</taxon>
        <taxon>Viridiplantae</taxon>
        <taxon>Streptophyta</taxon>
        <taxon>Embryophyta</taxon>
        <taxon>Tracheophyta</taxon>
        <taxon>Spermatophyta</taxon>
        <taxon>Magnoliopsida</taxon>
        <taxon>eudicotyledons</taxon>
        <taxon>Gunneridae</taxon>
        <taxon>Pentapetalae</taxon>
        <taxon>asterids</taxon>
        <taxon>lamiids</taxon>
        <taxon>Solanales</taxon>
        <taxon>Solanaceae</taxon>
        <taxon>Nicotianoideae</taxon>
        <taxon>Nicotianeae</taxon>
        <taxon>Nicotiana</taxon>
    </lineage>
</organism>
<dbReference type="InterPro" id="IPR044950">
    <property type="entry name" value="TED6/7"/>
</dbReference>
<dbReference type="PANTHER" id="PTHR35697:SF7">
    <property type="entry name" value="GLYCERALDEHYDE-3-PHOSPHATE DEHYDROGENASE, TESTIS-SPECIFIC-LIKE"/>
    <property type="match status" value="1"/>
</dbReference>
<dbReference type="Gramene" id="OIT29566">
    <property type="protein sequence ID" value="OIT29566"/>
    <property type="gene ID" value="A4A49_15357"/>
</dbReference>
<feature type="transmembrane region" description="Helical" evidence="2">
    <location>
        <begin position="57"/>
        <end position="83"/>
    </location>
</feature>
<feature type="compositionally biased region" description="Low complexity" evidence="1">
    <location>
        <begin position="167"/>
        <end position="181"/>
    </location>
</feature>
<dbReference type="AlphaFoldDB" id="A0A314KJL7"/>
<dbReference type="SUPFAM" id="SSF81995">
    <property type="entry name" value="beta-sandwich domain of Sec23/24"/>
    <property type="match status" value="1"/>
</dbReference>
<proteinExistence type="predicted"/>
<reference evidence="3" key="1">
    <citation type="submission" date="2016-11" db="EMBL/GenBank/DDBJ databases">
        <title>The genome of Nicotiana attenuata.</title>
        <authorList>
            <person name="Xu S."/>
            <person name="Brockmoeller T."/>
            <person name="Gaquerel E."/>
            <person name="Navarro A."/>
            <person name="Kuhl H."/>
            <person name="Gase K."/>
            <person name="Ling Z."/>
            <person name="Zhou W."/>
            <person name="Kreitzer C."/>
            <person name="Stanke M."/>
            <person name="Tang H."/>
            <person name="Lyons E."/>
            <person name="Pandey P."/>
            <person name="Pandey S.P."/>
            <person name="Timmermann B."/>
            <person name="Baldwin I.T."/>
        </authorList>
    </citation>
    <scope>NUCLEOTIDE SEQUENCE [LARGE SCALE GENOMIC DNA]</scope>
    <source>
        <strain evidence="3">UT</strain>
    </source>
</reference>
<feature type="region of interest" description="Disordered" evidence="1">
    <location>
        <begin position="1"/>
        <end position="48"/>
    </location>
</feature>
<dbReference type="EMBL" id="MJEQ01001754">
    <property type="protein sequence ID" value="OIT29566.1"/>
    <property type="molecule type" value="Genomic_DNA"/>
</dbReference>
<keyword evidence="4" id="KW-1185">Reference proteome</keyword>
<dbReference type="SMR" id="A0A314KJL7"/>
<evidence type="ECO:0000256" key="1">
    <source>
        <dbReference type="SAM" id="MobiDB-lite"/>
    </source>
</evidence>
<dbReference type="OrthoDB" id="785473at2759"/>
<dbReference type="PANTHER" id="PTHR35697">
    <property type="entry name" value="OS08G0108300 PROTEIN"/>
    <property type="match status" value="1"/>
</dbReference>
<feature type="compositionally biased region" description="Pro residues" evidence="1">
    <location>
        <begin position="11"/>
        <end position="48"/>
    </location>
</feature>
<sequence length="181" mass="19981">MANNMNNFPFPHLPPPPPPPPHPISPPPKPHPPPPPPPRPHPPPFVPPPPPSPPHSYIIIIFVFSTFGCILLGLAILSFCCYLKKKKKTTVVEEKEVKHIDEHLRIKEAIVQGPHGKPETVVLSVEEDFHEEDDIIRTKKELEEAHKLHANKTSEITPSALEAGPVHYSSTSSSGQGHSQT</sequence>
<evidence type="ECO:0000256" key="2">
    <source>
        <dbReference type="SAM" id="Phobius"/>
    </source>
</evidence>
<feature type="region of interest" description="Disordered" evidence="1">
    <location>
        <begin position="149"/>
        <end position="181"/>
    </location>
</feature>
<dbReference type="STRING" id="49451.A0A314KJL7"/>
<keyword evidence="2" id="KW-0472">Membrane</keyword>
<name>A0A314KJL7_NICAT</name>
<evidence type="ECO:0000313" key="3">
    <source>
        <dbReference type="EMBL" id="OIT29566.1"/>
    </source>
</evidence>
<dbReference type="Proteomes" id="UP000187609">
    <property type="component" value="Unassembled WGS sequence"/>
</dbReference>
<dbReference type="KEGG" id="nau:109211186"/>